<dbReference type="EMBL" id="VSSQ01000155">
    <property type="protein sequence ID" value="MPL81840.1"/>
    <property type="molecule type" value="Genomic_DNA"/>
</dbReference>
<sequence length="420" mass="47894">MGDIKQKIKFMFGNNKKVLENYFFMTVLQILNSLFFLLLYPYLIRTLGAESYGLYVFALAIVYCFITIINFGFDMPAVKTIAQNIDDKNVKEDILSCVFTAKVYLGLVSLVIFSGIILFIPSLRANWVVFFLCFSQVITHIIFPQWYFQGIQQMRIVTYIQLGFKLLSLPFIFLFVQQKEDLCLFALIVSVSSILGALMAILIIRVKDGLLIHWSKLVEIKKHGVEALPFFASNSMNTIKQQSAVVMLGSFFSMHDVAFYDLAMKIFTVPMVLVSSINNALYPKIVVLEDFSNTVRKILKVENVIGMMIVLFLFFFGKWIIMIMGGSSMSEAYPLLVIISFSVFGQLTVGAICNFIFIPKNKSKYVAHNQLVAFVTFFVVALLGIWLDGRIFMVPLALTLSVFSELIYSRFVVWRKKMLS</sequence>
<proteinExistence type="predicted"/>
<feature type="transmembrane region" description="Helical" evidence="6">
    <location>
        <begin position="156"/>
        <end position="176"/>
    </location>
</feature>
<dbReference type="Pfam" id="PF01943">
    <property type="entry name" value="Polysacc_synt"/>
    <property type="match status" value="1"/>
</dbReference>
<dbReference type="InterPro" id="IPR002797">
    <property type="entry name" value="Polysacc_synth"/>
</dbReference>
<dbReference type="GO" id="GO:0005886">
    <property type="term" value="C:plasma membrane"/>
    <property type="evidence" value="ECO:0007669"/>
    <property type="project" value="UniProtKB-SubCell"/>
</dbReference>
<feature type="transmembrane region" description="Helical" evidence="6">
    <location>
        <begin position="52"/>
        <end position="73"/>
    </location>
</feature>
<keyword evidence="5 6" id="KW-0472">Membrane</keyword>
<dbReference type="PANTHER" id="PTHR30250">
    <property type="entry name" value="PST FAMILY PREDICTED COLANIC ACID TRANSPORTER"/>
    <property type="match status" value="1"/>
</dbReference>
<evidence type="ECO:0000313" key="7">
    <source>
        <dbReference type="EMBL" id="MPL81840.1"/>
    </source>
</evidence>
<comment type="caution">
    <text evidence="7">The sequence shown here is derived from an EMBL/GenBank/DDBJ whole genome shotgun (WGS) entry which is preliminary data.</text>
</comment>
<feature type="transmembrane region" description="Helical" evidence="6">
    <location>
        <begin position="182"/>
        <end position="204"/>
    </location>
</feature>
<keyword evidence="2" id="KW-1003">Cell membrane</keyword>
<keyword evidence="4 6" id="KW-1133">Transmembrane helix</keyword>
<keyword evidence="3 6" id="KW-0812">Transmembrane</keyword>
<feature type="transmembrane region" description="Helical" evidence="6">
    <location>
        <begin position="304"/>
        <end position="326"/>
    </location>
</feature>
<feature type="transmembrane region" description="Helical" evidence="6">
    <location>
        <begin position="393"/>
        <end position="413"/>
    </location>
</feature>
<evidence type="ECO:0000256" key="5">
    <source>
        <dbReference type="ARBA" id="ARBA00023136"/>
    </source>
</evidence>
<feature type="transmembrane region" description="Helical" evidence="6">
    <location>
        <begin position="126"/>
        <end position="144"/>
    </location>
</feature>
<organism evidence="7">
    <name type="scientific">bioreactor metagenome</name>
    <dbReference type="NCBI Taxonomy" id="1076179"/>
    <lineage>
        <taxon>unclassified sequences</taxon>
        <taxon>metagenomes</taxon>
        <taxon>ecological metagenomes</taxon>
    </lineage>
</organism>
<comment type="subcellular location">
    <subcellularLocation>
        <location evidence="1">Cell membrane</location>
        <topology evidence="1">Multi-pass membrane protein</topology>
    </subcellularLocation>
</comment>
<feature type="transmembrane region" description="Helical" evidence="6">
    <location>
        <begin position="21"/>
        <end position="40"/>
    </location>
</feature>
<feature type="transmembrane region" description="Helical" evidence="6">
    <location>
        <begin position="332"/>
        <end position="358"/>
    </location>
</feature>
<evidence type="ECO:0000256" key="4">
    <source>
        <dbReference type="ARBA" id="ARBA00022989"/>
    </source>
</evidence>
<evidence type="ECO:0000256" key="1">
    <source>
        <dbReference type="ARBA" id="ARBA00004651"/>
    </source>
</evidence>
<gene>
    <name evidence="7" type="ORF">SDC9_27771</name>
</gene>
<feature type="transmembrane region" description="Helical" evidence="6">
    <location>
        <begin position="94"/>
        <end position="120"/>
    </location>
</feature>
<accession>A0A644URZ2</accession>
<dbReference type="PANTHER" id="PTHR30250:SF11">
    <property type="entry name" value="O-ANTIGEN TRANSPORTER-RELATED"/>
    <property type="match status" value="1"/>
</dbReference>
<dbReference type="AlphaFoldDB" id="A0A644URZ2"/>
<evidence type="ECO:0000256" key="2">
    <source>
        <dbReference type="ARBA" id="ARBA00022475"/>
    </source>
</evidence>
<evidence type="ECO:0000256" key="3">
    <source>
        <dbReference type="ARBA" id="ARBA00022692"/>
    </source>
</evidence>
<evidence type="ECO:0000256" key="6">
    <source>
        <dbReference type="SAM" id="Phobius"/>
    </source>
</evidence>
<protein>
    <recommendedName>
        <fullName evidence="8">O-antigen transporter</fullName>
    </recommendedName>
</protein>
<name>A0A644URZ2_9ZZZZ</name>
<feature type="transmembrane region" description="Helical" evidence="6">
    <location>
        <begin position="370"/>
        <end position="387"/>
    </location>
</feature>
<dbReference type="InterPro" id="IPR050833">
    <property type="entry name" value="Poly_Biosynth_Transport"/>
</dbReference>
<reference evidence="7" key="1">
    <citation type="submission" date="2019-08" db="EMBL/GenBank/DDBJ databases">
        <authorList>
            <person name="Kucharzyk K."/>
            <person name="Murdoch R.W."/>
            <person name="Higgins S."/>
            <person name="Loffler F."/>
        </authorList>
    </citation>
    <scope>NUCLEOTIDE SEQUENCE</scope>
</reference>
<evidence type="ECO:0008006" key="8">
    <source>
        <dbReference type="Google" id="ProtNLM"/>
    </source>
</evidence>